<feature type="non-terminal residue" evidence="2">
    <location>
        <position position="1"/>
    </location>
</feature>
<accession>A0A382P0G1</accession>
<name>A0A382P0G1_9ZZZZ</name>
<dbReference type="EMBL" id="UINC01103678">
    <property type="protein sequence ID" value="SVC66238.1"/>
    <property type="molecule type" value="Genomic_DNA"/>
</dbReference>
<sequence>YYQCQSRANKGTCGYHTWPTEKLEERVLNLIKEALESGTLQKSMSGLSGEEKRHQAATKRLRKVESAEKRFIEFMRKTSRGQSVVARLSLYINNLDLARTQAFISIDLKSVNDLLCNWKTKSFVEQQSFLDEYLNFITVKDRSVRIHY</sequence>
<dbReference type="Pfam" id="PF13408">
    <property type="entry name" value="Zn_ribbon_recom"/>
    <property type="match status" value="1"/>
</dbReference>
<feature type="domain" description="Recombinase zinc beta ribbon" evidence="1">
    <location>
        <begin position="1"/>
        <end position="31"/>
    </location>
</feature>
<gene>
    <name evidence="2" type="ORF">METZ01_LOCUS319092</name>
</gene>
<organism evidence="2">
    <name type="scientific">marine metagenome</name>
    <dbReference type="NCBI Taxonomy" id="408172"/>
    <lineage>
        <taxon>unclassified sequences</taxon>
        <taxon>metagenomes</taxon>
        <taxon>ecological metagenomes</taxon>
    </lineage>
</organism>
<dbReference type="InterPro" id="IPR025827">
    <property type="entry name" value="Zn_ribbon_recom_dom"/>
</dbReference>
<evidence type="ECO:0000259" key="1">
    <source>
        <dbReference type="Pfam" id="PF13408"/>
    </source>
</evidence>
<reference evidence="2" key="1">
    <citation type="submission" date="2018-05" db="EMBL/GenBank/DDBJ databases">
        <authorList>
            <person name="Lanie J.A."/>
            <person name="Ng W.-L."/>
            <person name="Kazmierczak K.M."/>
            <person name="Andrzejewski T.M."/>
            <person name="Davidsen T.M."/>
            <person name="Wayne K.J."/>
            <person name="Tettelin H."/>
            <person name="Glass J.I."/>
            <person name="Rusch D."/>
            <person name="Podicherti R."/>
            <person name="Tsui H.-C.T."/>
            <person name="Winkler M.E."/>
        </authorList>
    </citation>
    <scope>NUCLEOTIDE SEQUENCE</scope>
</reference>
<proteinExistence type="predicted"/>
<dbReference type="AlphaFoldDB" id="A0A382P0G1"/>
<evidence type="ECO:0000313" key="2">
    <source>
        <dbReference type="EMBL" id="SVC66238.1"/>
    </source>
</evidence>
<protein>
    <recommendedName>
        <fullName evidence="1">Recombinase zinc beta ribbon domain-containing protein</fullName>
    </recommendedName>
</protein>